<reference evidence="14" key="1">
    <citation type="submission" date="2020-12" db="EMBL/GenBank/DDBJ databases">
        <title>Desulfobium dissulfuricans gen. nov., sp. nov., a novel mesophilic, sulfate-reducing bacterium isolated from a deep-sea hydrothermal vent.</title>
        <authorList>
            <person name="Hashimoto Y."/>
            <person name="Tame A."/>
            <person name="Sawayama S."/>
            <person name="Miyazaki J."/>
            <person name="Takai K."/>
            <person name="Nakagawa S."/>
        </authorList>
    </citation>
    <scope>NUCLEOTIDE SEQUENCE</scope>
    <source>
        <strain evidence="14">GF1</strain>
    </source>
</reference>
<dbReference type="InterPro" id="IPR001001">
    <property type="entry name" value="DNA_polIII_beta"/>
</dbReference>
<dbReference type="PANTHER" id="PTHR30478:SF0">
    <property type="entry name" value="BETA SLIDING CLAMP"/>
    <property type="match status" value="1"/>
</dbReference>
<dbReference type="EMBL" id="AP024233">
    <property type="protein sequence ID" value="BCO10700.1"/>
    <property type="molecule type" value="Genomic_DNA"/>
</dbReference>
<dbReference type="RefSeq" id="WP_267927420.1">
    <property type="nucleotide sequence ID" value="NZ_AP024233.1"/>
</dbReference>
<feature type="domain" description="DNA polymerase III beta sliding clamp C-terminal" evidence="13">
    <location>
        <begin position="264"/>
        <end position="375"/>
    </location>
</feature>
<evidence type="ECO:0000259" key="11">
    <source>
        <dbReference type="Pfam" id="PF00712"/>
    </source>
</evidence>
<dbReference type="GO" id="GO:0003677">
    <property type="term" value="F:DNA binding"/>
    <property type="evidence" value="ECO:0007669"/>
    <property type="project" value="UniProtKB-UniRule"/>
</dbReference>
<gene>
    <name evidence="14" type="primary">dnaN</name>
    <name evidence="14" type="ORF">GF1_30760</name>
</gene>
<keyword evidence="5 10" id="KW-0808">Transferase</keyword>
<evidence type="ECO:0000256" key="4">
    <source>
        <dbReference type="ARBA" id="ARBA00022490"/>
    </source>
</evidence>
<dbReference type="Gene3D" id="3.70.10.10">
    <property type="match status" value="1"/>
</dbReference>
<dbReference type="SMART" id="SM00480">
    <property type="entry name" value="POL3Bc"/>
    <property type="match status" value="1"/>
</dbReference>
<comment type="subcellular location">
    <subcellularLocation>
        <location evidence="1 10">Cytoplasm</location>
    </subcellularLocation>
</comment>
<dbReference type="CDD" id="cd00140">
    <property type="entry name" value="beta_clamp"/>
    <property type="match status" value="1"/>
</dbReference>
<evidence type="ECO:0000313" key="15">
    <source>
        <dbReference type="Proteomes" id="UP001063350"/>
    </source>
</evidence>
<dbReference type="GO" id="GO:0003887">
    <property type="term" value="F:DNA-directed DNA polymerase activity"/>
    <property type="evidence" value="ECO:0007669"/>
    <property type="project" value="UniProtKB-UniRule"/>
</dbReference>
<dbReference type="Pfam" id="PF02768">
    <property type="entry name" value="DNA_pol3_beta_3"/>
    <property type="match status" value="1"/>
</dbReference>
<dbReference type="Proteomes" id="UP001063350">
    <property type="component" value="Chromosome"/>
</dbReference>
<keyword evidence="4 10" id="KW-0963">Cytoplasm</keyword>
<dbReference type="PIRSF" id="PIRSF000804">
    <property type="entry name" value="DNA_pol_III_b"/>
    <property type="match status" value="1"/>
</dbReference>
<evidence type="ECO:0000256" key="6">
    <source>
        <dbReference type="ARBA" id="ARBA00022695"/>
    </source>
</evidence>
<evidence type="ECO:0000256" key="1">
    <source>
        <dbReference type="ARBA" id="ARBA00004496"/>
    </source>
</evidence>
<sequence>MAFHFNISRTDLLRAIGAQQNITSKKGTLAILSNVLLKVEQNRIIFTGTDLEIGLKQTVPAEVFEEGVLTLPAKKLFEITRESASDTLSFVEKENNWVEISAGPARYKLAGMVSDEFPAFPEFNEETLVDMEGDVLGDLIDKTIFSIAHDKENMYSLTAGLLEKEEVDGKKYLKIISSDGHRLTIMSKEVDGATFDGLTLNPVTLIPRKGVQEMRKFCEENPTFKMGIEEKQAVLKSDESLLIVRLMEGEFPDYRGILNVISRDNIININRVRFLESLKRINLFTEDMFHAIKMEIQDNNLVLTSQNADFGSAKDEFEVGYAGDPLFLGFNCRYFIDTLQVMEGDIIQAAISSDESPCLITSPDDEGFLSIIMPMKL</sequence>
<dbReference type="InterPro" id="IPR022635">
    <property type="entry name" value="DNA_polIII_beta_C"/>
</dbReference>
<feature type="domain" description="DNA polymerase III beta sliding clamp N-terminal" evidence="11">
    <location>
        <begin position="4"/>
        <end position="120"/>
    </location>
</feature>
<dbReference type="PANTHER" id="PTHR30478">
    <property type="entry name" value="DNA POLYMERASE III SUBUNIT BETA"/>
    <property type="match status" value="1"/>
</dbReference>
<keyword evidence="7 10" id="KW-0235">DNA replication</keyword>
<dbReference type="Pfam" id="PF02767">
    <property type="entry name" value="DNA_pol3_beta_2"/>
    <property type="match status" value="1"/>
</dbReference>
<dbReference type="KEGG" id="ddu:GF1_30760"/>
<keyword evidence="15" id="KW-1185">Reference proteome</keyword>
<comment type="subunit">
    <text evidence="10">Forms a ring-shaped head-to-tail homodimer around DNA.</text>
</comment>
<evidence type="ECO:0000259" key="12">
    <source>
        <dbReference type="Pfam" id="PF02767"/>
    </source>
</evidence>
<evidence type="ECO:0000256" key="9">
    <source>
        <dbReference type="ARBA" id="ARBA00023125"/>
    </source>
</evidence>
<dbReference type="SUPFAM" id="SSF55979">
    <property type="entry name" value="DNA clamp"/>
    <property type="match status" value="3"/>
</dbReference>
<evidence type="ECO:0000313" key="14">
    <source>
        <dbReference type="EMBL" id="BCO10700.1"/>
    </source>
</evidence>
<evidence type="ECO:0000256" key="8">
    <source>
        <dbReference type="ARBA" id="ARBA00022932"/>
    </source>
</evidence>
<proteinExistence type="inferred from homology"/>
<dbReference type="InterPro" id="IPR046938">
    <property type="entry name" value="DNA_clamp_sf"/>
</dbReference>
<dbReference type="InterPro" id="IPR022634">
    <property type="entry name" value="DNA_polIII_beta_N"/>
</dbReference>
<organism evidence="14 15">
    <name type="scientific">Desulfolithobacter dissulfuricans</name>
    <dbReference type="NCBI Taxonomy" id="2795293"/>
    <lineage>
        <taxon>Bacteria</taxon>
        <taxon>Pseudomonadati</taxon>
        <taxon>Thermodesulfobacteriota</taxon>
        <taxon>Desulfobulbia</taxon>
        <taxon>Desulfobulbales</taxon>
        <taxon>Desulfobulbaceae</taxon>
        <taxon>Desulfolithobacter</taxon>
    </lineage>
</organism>
<evidence type="ECO:0000259" key="13">
    <source>
        <dbReference type="Pfam" id="PF02768"/>
    </source>
</evidence>
<evidence type="ECO:0000256" key="10">
    <source>
        <dbReference type="PIRNR" id="PIRNR000804"/>
    </source>
</evidence>
<evidence type="ECO:0000256" key="7">
    <source>
        <dbReference type="ARBA" id="ARBA00022705"/>
    </source>
</evidence>
<accession>A0A915UBG8</accession>
<keyword evidence="9" id="KW-0238">DNA-binding</keyword>
<comment type="similarity">
    <text evidence="2 10">Belongs to the beta sliding clamp family.</text>
</comment>
<evidence type="ECO:0000256" key="2">
    <source>
        <dbReference type="ARBA" id="ARBA00010752"/>
    </source>
</evidence>
<dbReference type="GO" id="GO:0005737">
    <property type="term" value="C:cytoplasm"/>
    <property type="evidence" value="ECO:0007669"/>
    <property type="project" value="UniProtKB-SubCell"/>
</dbReference>
<dbReference type="NCBIfam" id="TIGR00663">
    <property type="entry name" value="dnan"/>
    <property type="match status" value="1"/>
</dbReference>
<dbReference type="AlphaFoldDB" id="A0A915UBG8"/>
<dbReference type="GO" id="GO:0006271">
    <property type="term" value="P:DNA strand elongation involved in DNA replication"/>
    <property type="evidence" value="ECO:0007669"/>
    <property type="project" value="TreeGrafter"/>
</dbReference>
<comment type="function">
    <text evidence="10">Confers DNA tethering and processivity to DNA polymerases and other proteins. Acts as a clamp, forming a ring around DNA (a reaction catalyzed by the clamp-loading complex) which diffuses in an ATP-independent manner freely and bidirectionally along dsDNA. Initially characterized for its ability to contact the catalytic subunit of DNA polymerase III (Pol III), a complex, multichain enzyme responsible for most of the replicative synthesis in bacteria; Pol III exhibits 3'-5' exonuclease proofreading activity. The beta chain is required for initiation of replication as well as for processivity of DNA replication.</text>
</comment>
<protein>
    <recommendedName>
        <fullName evidence="3 10">Beta sliding clamp</fullName>
    </recommendedName>
</protein>
<dbReference type="Gene3D" id="3.10.150.10">
    <property type="entry name" value="DNA Polymerase III, subunit A, domain 2"/>
    <property type="match status" value="1"/>
</dbReference>
<dbReference type="GO" id="GO:0008408">
    <property type="term" value="F:3'-5' exonuclease activity"/>
    <property type="evidence" value="ECO:0007669"/>
    <property type="project" value="InterPro"/>
</dbReference>
<keyword evidence="8 10" id="KW-0239">DNA-directed DNA polymerase</keyword>
<feature type="domain" description="DNA polymerase III beta sliding clamp central" evidence="12">
    <location>
        <begin position="132"/>
        <end position="253"/>
    </location>
</feature>
<keyword evidence="6 10" id="KW-0548">Nucleotidyltransferase</keyword>
<evidence type="ECO:0000256" key="3">
    <source>
        <dbReference type="ARBA" id="ARBA00021035"/>
    </source>
</evidence>
<dbReference type="Pfam" id="PF00712">
    <property type="entry name" value="DNA_pol3_beta"/>
    <property type="match status" value="1"/>
</dbReference>
<name>A0A915UBG8_9BACT</name>
<dbReference type="GO" id="GO:0009360">
    <property type="term" value="C:DNA polymerase III complex"/>
    <property type="evidence" value="ECO:0007669"/>
    <property type="project" value="InterPro"/>
</dbReference>
<evidence type="ECO:0000256" key="5">
    <source>
        <dbReference type="ARBA" id="ARBA00022679"/>
    </source>
</evidence>
<dbReference type="InterPro" id="IPR022637">
    <property type="entry name" value="DNA_polIII_beta_cen"/>
</dbReference>